<dbReference type="Proteomes" id="UP001549099">
    <property type="component" value="Unassembled WGS sequence"/>
</dbReference>
<keyword evidence="3" id="KW-1185">Reference proteome</keyword>
<sequence length="836" mass="97548">MNTEVLKNPIVLYRGSDIPKHWYEQMAAQSEPIRDLIRELEETGKRAEAALDEAVSSLERLFAETKNPDLLNLKRDLFNKRLGKLRSALDRMGPAEMPEAIRAYVERETEHEAAMQEYRDGCRRSMTENRQALWESASDENLVKSIAFYNDEIYEKLGRYLSAQPENHNKKLRKLDFFLMKLLVRGSMKTSPFSYLTKTGLAVREEREFERQSFCEMNHSIMLKIVHQFIRTDPDALRKIPVKVERFGVRGGRIYYVSQHSVDQSRKVFETSDKFVEYSLHPDLIRFLSAQKQKTLTYGMFAEEAAKIPEYRGEEEALFAKLISLKLLRQQADLSSDRGILLSAKELFRTFGIGERLVAQLDELDAELEAFESKPAFERIRHWKRIQELVRDMNPESSGAGRELVYEDVIFGRTKPDLVSGLVDGEFMKSLGDFLLLFDVNVRVQYEIGRLFSDKYGSEARPLTDSRLLNEVFFKKIHHFYPYYQDQRYRFEEAVSDEVRLLDRLRDEFLDKFEGLLEAGGEEAEVDAGELIRTYSGRIPDRIKRDTDVSSSLFLQYAGAGTVVLNDVYDGHEKFISRFKDFFGDGPNPDYEEYVDRVFRDRNYYEVDELFGFNGGIHYRKDLKTAKLEVGYRQFSDEGGHPVADMTVRYDPDTRKLDFLDRDGRSCRITYKSSLVPIFLPGILSVMLHLFQSGRLNFDLASLARPYSRVPRIRMGNVVLSRRKWRLDTEKLMQLIRRAADAEELYLDVNRYFDEQQLPKRFFLKYFRNEGEFTVEKPMFFDVTVPLLLKFFANELKAGAYLEELLPDADIPLNEFLVEYSLEKERTTCKTSPSKV</sequence>
<dbReference type="Pfam" id="PF04738">
    <property type="entry name" value="Lant_dehydr_N"/>
    <property type="match status" value="1"/>
</dbReference>
<dbReference type="RefSeq" id="WP_354194170.1">
    <property type="nucleotide sequence ID" value="NZ_JBEPLW010000001.1"/>
</dbReference>
<reference evidence="2 3" key="1">
    <citation type="submission" date="2024-06" db="EMBL/GenBank/DDBJ databases">
        <title>Genomic Encyclopedia of Type Strains, Phase IV (KMG-IV): sequencing the most valuable type-strain genomes for metagenomic binning, comparative biology and taxonomic classification.</title>
        <authorList>
            <person name="Goeker M."/>
        </authorList>
    </citation>
    <scope>NUCLEOTIDE SEQUENCE [LARGE SCALE GENOMIC DNA]</scope>
    <source>
        <strain evidence="2 3">DSM 26128</strain>
    </source>
</reference>
<protein>
    <recommendedName>
        <fullName evidence="1">Lantibiotic dehydratase N-terminal domain-containing protein</fullName>
    </recommendedName>
</protein>
<feature type="domain" description="Lantibiotic dehydratase N-terminal" evidence="1">
    <location>
        <begin position="696"/>
        <end position="767"/>
    </location>
</feature>
<evidence type="ECO:0000313" key="3">
    <source>
        <dbReference type="Proteomes" id="UP001549099"/>
    </source>
</evidence>
<name>A0ABV2G7D5_9BACL</name>
<proteinExistence type="predicted"/>
<dbReference type="EMBL" id="JBEPLW010000001">
    <property type="protein sequence ID" value="MET3574191.1"/>
    <property type="molecule type" value="Genomic_DNA"/>
</dbReference>
<organism evidence="2 3">
    <name type="scientific">Bhargavaea ullalensis</name>
    <dbReference type="NCBI Taxonomy" id="1265685"/>
    <lineage>
        <taxon>Bacteria</taxon>
        <taxon>Bacillati</taxon>
        <taxon>Bacillota</taxon>
        <taxon>Bacilli</taxon>
        <taxon>Bacillales</taxon>
        <taxon>Caryophanaceae</taxon>
        <taxon>Bhargavaea</taxon>
    </lineage>
</organism>
<gene>
    <name evidence="2" type="ORF">ABID49_000067</name>
</gene>
<comment type="caution">
    <text evidence="2">The sequence shown here is derived from an EMBL/GenBank/DDBJ whole genome shotgun (WGS) entry which is preliminary data.</text>
</comment>
<evidence type="ECO:0000259" key="1">
    <source>
        <dbReference type="Pfam" id="PF04738"/>
    </source>
</evidence>
<accession>A0ABV2G7D5</accession>
<dbReference type="InterPro" id="IPR006827">
    <property type="entry name" value="Lant_deHydtase_N"/>
</dbReference>
<evidence type="ECO:0000313" key="2">
    <source>
        <dbReference type="EMBL" id="MET3574191.1"/>
    </source>
</evidence>